<keyword evidence="2" id="KW-1185">Reference proteome</keyword>
<evidence type="ECO:0000313" key="1">
    <source>
        <dbReference type="EMBL" id="CAH1975428.1"/>
    </source>
</evidence>
<protein>
    <submittedName>
        <fullName evidence="1">Uncharacterized protein</fullName>
    </submittedName>
</protein>
<accession>A0A9P0PAH1</accession>
<sequence>MLHAHVFPRQRPCGVPPFSHVCPYSPTAFGVVGV</sequence>
<dbReference type="Proteomes" id="UP001152888">
    <property type="component" value="Unassembled WGS sequence"/>
</dbReference>
<dbReference type="EMBL" id="CAKOFQ010006836">
    <property type="protein sequence ID" value="CAH1975428.1"/>
    <property type="molecule type" value="Genomic_DNA"/>
</dbReference>
<evidence type="ECO:0000313" key="2">
    <source>
        <dbReference type="Proteomes" id="UP001152888"/>
    </source>
</evidence>
<gene>
    <name evidence="1" type="ORF">ACAOBT_LOCUS11607</name>
</gene>
<reference evidence="1" key="1">
    <citation type="submission" date="2022-03" db="EMBL/GenBank/DDBJ databases">
        <authorList>
            <person name="Sayadi A."/>
        </authorList>
    </citation>
    <scope>NUCLEOTIDE SEQUENCE</scope>
</reference>
<organism evidence="1 2">
    <name type="scientific">Acanthoscelides obtectus</name>
    <name type="common">Bean weevil</name>
    <name type="synonym">Bruchus obtectus</name>
    <dbReference type="NCBI Taxonomy" id="200917"/>
    <lineage>
        <taxon>Eukaryota</taxon>
        <taxon>Metazoa</taxon>
        <taxon>Ecdysozoa</taxon>
        <taxon>Arthropoda</taxon>
        <taxon>Hexapoda</taxon>
        <taxon>Insecta</taxon>
        <taxon>Pterygota</taxon>
        <taxon>Neoptera</taxon>
        <taxon>Endopterygota</taxon>
        <taxon>Coleoptera</taxon>
        <taxon>Polyphaga</taxon>
        <taxon>Cucujiformia</taxon>
        <taxon>Chrysomeloidea</taxon>
        <taxon>Chrysomelidae</taxon>
        <taxon>Bruchinae</taxon>
        <taxon>Bruchini</taxon>
        <taxon>Acanthoscelides</taxon>
    </lineage>
</organism>
<proteinExistence type="predicted"/>
<dbReference type="AlphaFoldDB" id="A0A9P0PAH1"/>
<comment type="caution">
    <text evidence="1">The sequence shown here is derived from an EMBL/GenBank/DDBJ whole genome shotgun (WGS) entry which is preliminary data.</text>
</comment>
<name>A0A9P0PAH1_ACAOB</name>